<keyword evidence="4" id="KW-1003">Cell membrane</keyword>
<evidence type="ECO:0000256" key="7">
    <source>
        <dbReference type="ARBA" id="ARBA00023136"/>
    </source>
</evidence>
<feature type="transmembrane region" description="Helical" evidence="9">
    <location>
        <begin position="98"/>
        <end position="116"/>
    </location>
</feature>
<feature type="transmembrane region" description="Helical" evidence="9">
    <location>
        <begin position="40"/>
        <end position="60"/>
    </location>
</feature>
<evidence type="ECO:0000256" key="1">
    <source>
        <dbReference type="ARBA" id="ARBA00004651"/>
    </source>
</evidence>
<evidence type="ECO:0000256" key="8">
    <source>
        <dbReference type="RuleBase" id="RU003943"/>
    </source>
</evidence>
<dbReference type="InterPro" id="IPR001626">
    <property type="entry name" value="ABC_TroCD"/>
</dbReference>
<evidence type="ECO:0000313" key="10">
    <source>
        <dbReference type="EMBL" id="MBE0401082.1"/>
    </source>
</evidence>
<dbReference type="Gene3D" id="1.10.3470.10">
    <property type="entry name" value="ABC transporter involved in vitamin B12 uptake, BtuC"/>
    <property type="match status" value="1"/>
</dbReference>
<feature type="transmembrane region" description="Helical" evidence="9">
    <location>
        <begin position="12"/>
        <end position="35"/>
    </location>
</feature>
<accession>A0ABR9F3N6</accession>
<name>A0ABR9F3N6_9GAMM</name>
<evidence type="ECO:0000256" key="2">
    <source>
        <dbReference type="ARBA" id="ARBA00008034"/>
    </source>
</evidence>
<feature type="transmembrane region" description="Helical" evidence="9">
    <location>
        <begin position="255"/>
        <end position="275"/>
    </location>
</feature>
<dbReference type="SUPFAM" id="SSF81345">
    <property type="entry name" value="ABC transporter involved in vitamin B12 uptake, BtuC"/>
    <property type="match status" value="1"/>
</dbReference>
<keyword evidence="11" id="KW-1185">Reference proteome</keyword>
<comment type="subcellular location">
    <subcellularLocation>
        <location evidence="1 8">Cell membrane</location>
        <topology evidence="1 8">Multi-pass membrane protein</topology>
    </subcellularLocation>
</comment>
<dbReference type="InterPro" id="IPR037294">
    <property type="entry name" value="ABC_BtuC-like"/>
</dbReference>
<evidence type="ECO:0000256" key="5">
    <source>
        <dbReference type="ARBA" id="ARBA00022692"/>
    </source>
</evidence>
<dbReference type="PANTHER" id="PTHR30477:SF3">
    <property type="entry name" value="METAL TRANSPORT SYSTEM MEMBRANE PROTEIN CT_069-RELATED"/>
    <property type="match status" value="1"/>
</dbReference>
<gene>
    <name evidence="10" type="ORF">EI168_13360</name>
</gene>
<evidence type="ECO:0000256" key="9">
    <source>
        <dbReference type="SAM" id="Phobius"/>
    </source>
</evidence>
<feature type="transmembrane region" description="Helical" evidence="9">
    <location>
        <begin position="202"/>
        <end position="219"/>
    </location>
</feature>
<dbReference type="EMBL" id="RRZD01000012">
    <property type="protein sequence ID" value="MBE0401082.1"/>
    <property type="molecule type" value="Genomic_DNA"/>
</dbReference>
<evidence type="ECO:0000313" key="11">
    <source>
        <dbReference type="Proteomes" id="UP001645039"/>
    </source>
</evidence>
<feature type="transmembrane region" description="Helical" evidence="9">
    <location>
        <begin position="66"/>
        <end position="86"/>
    </location>
</feature>
<keyword evidence="3 8" id="KW-0813">Transport</keyword>
<proteinExistence type="inferred from homology"/>
<reference evidence="10 11" key="1">
    <citation type="submission" date="2020-07" db="EMBL/GenBank/DDBJ databases">
        <title>Halophilic bacteria isolated from french cheeses.</title>
        <authorList>
            <person name="Kothe C.I."/>
            <person name="Farah-Kraiem B."/>
            <person name="Renault P."/>
            <person name="Dridi B."/>
        </authorList>
    </citation>
    <scope>NUCLEOTIDE SEQUENCE [LARGE SCALE GENOMIC DNA]</scope>
    <source>
        <strain evidence="10 11">FME1</strain>
    </source>
</reference>
<evidence type="ECO:0000256" key="4">
    <source>
        <dbReference type="ARBA" id="ARBA00022475"/>
    </source>
</evidence>
<dbReference type="Pfam" id="PF00950">
    <property type="entry name" value="ABC-3"/>
    <property type="match status" value="1"/>
</dbReference>
<comment type="similarity">
    <text evidence="2 8">Belongs to the ABC-3 integral membrane protein family.</text>
</comment>
<dbReference type="RefSeq" id="WP_096278146.1">
    <property type="nucleotide sequence ID" value="NZ_CBCSBM010000010.1"/>
</dbReference>
<evidence type="ECO:0000256" key="6">
    <source>
        <dbReference type="ARBA" id="ARBA00022989"/>
    </source>
</evidence>
<dbReference type="PANTHER" id="PTHR30477">
    <property type="entry name" value="ABC-TRANSPORTER METAL-BINDING PROTEIN"/>
    <property type="match status" value="1"/>
</dbReference>
<dbReference type="CDD" id="cd06550">
    <property type="entry name" value="TM_ABC_iron-siderophores_like"/>
    <property type="match status" value="1"/>
</dbReference>
<dbReference type="Proteomes" id="UP001645039">
    <property type="component" value="Unassembled WGS sequence"/>
</dbReference>
<sequence>MQWLSILHDYTFQNVVIGAALLGLISGPLGSFAVLRRQSLLGDAISHAALPGVCLGFIIAGSREMGSIIVGAMVTGALAALLMLVLTRMSRLKTDASIGICLSIFFAIGLVLLTYIQGSNNASQGGLESFLFGQAAATLRSDLWLMGGITLFSLTLLGALWKQAKLVTFDPEFAHTVGLPVSLIEVLLTTMVTLAVVVGLQMVGVVLMAAMIVAPAVAARQWSRHLGAMVFIAAGVGVVSGVSGASISALSRGLATGPLIILSASIIVLISLAIAPQRGLLWGLLQHLRQVSQLRRRQILYTLYKTQSTRDQEVHNLPFRLNFSAAIALWQLRRKGFLVSQKTPCLPMSAGNRWLLTSLGVREAQSVMAELNGKTT</sequence>
<keyword evidence="5 8" id="KW-0812">Transmembrane</keyword>
<protein>
    <submittedName>
        <fullName evidence="10">Metal ABC transporter permease</fullName>
    </submittedName>
</protein>
<keyword evidence="6 9" id="KW-1133">Transmembrane helix</keyword>
<feature type="transmembrane region" description="Helical" evidence="9">
    <location>
        <begin position="143"/>
        <end position="161"/>
    </location>
</feature>
<organism evidence="10 11">
    <name type="scientific">Halomonas casei</name>
    <dbReference type="NCBI Taxonomy" id="2742613"/>
    <lineage>
        <taxon>Bacteria</taxon>
        <taxon>Pseudomonadati</taxon>
        <taxon>Pseudomonadota</taxon>
        <taxon>Gammaproteobacteria</taxon>
        <taxon>Oceanospirillales</taxon>
        <taxon>Halomonadaceae</taxon>
        <taxon>Halomonas</taxon>
    </lineage>
</organism>
<comment type="caution">
    <text evidence="10">The sequence shown here is derived from an EMBL/GenBank/DDBJ whole genome shotgun (WGS) entry which is preliminary data.</text>
</comment>
<feature type="transmembrane region" description="Helical" evidence="9">
    <location>
        <begin position="226"/>
        <end position="249"/>
    </location>
</feature>
<keyword evidence="7 9" id="KW-0472">Membrane</keyword>
<evidence type="ECO:0000256" key="3">
    <source>
        <dbReference type="ARBA" id="ARBA00022448"/>
    </source>
</evidence>